<dbReference type="GO" id="GO:0003676">
    <property type="term" value="F:nucleic acid binding"/>
    <property type="evidence" value="ECO:0007669"/>
    <property type="project" value="InterPro"/>
</dbReference>
<name>A0AAV3YZ92_9GAST</name>
<protein>
    <submittedName>
        <fullName evidence="1">Histone-lysine N-methyltransferase SETMAR</fullName>
    </submittedName>
</protein>
<dbReference type="EMBL" id="BLXT01001848">
    <property type="protein sequence ID" value="GFN88291.1"/>
    <property type="molecule type" value="Genomic_DNA"/>
</dbReference>
<evidence type="ECO:0000313" key="2">
    <source>
        <dbReference type="Proteomes" id="UP000735302"/>
    </source>
</evidence>
<dbReference type="Gene3D" id="3.30.420.10">
    <property type="entry name" value="Ribonuclease H-like superfamily/Ribonuclease H"/>
    <property type="match status" value="1"/>
</dbReference>
<dbReference type="Proteomes" id="UP000735302">
    <property type="component" value="Unassembled WGS sequence"/>
</dbReference>
<proteinExistence type="predicted"/>
<evidence type="ECO:0000313" key="1">
    <source>
        <dbReference type="EMBL" id="GFN88291.1"/>
    </source>
</evidence>
<keyword evidence="2" id="KW-1185">Reference proteome</keyword>
<organism evidence="1 2">
    <name type="scientific">Plakobranchus ocellatus</name>
    <dbReference type="NCBI Taxonomy" id="259542"/>
    <lineage>
        <taxon>Eukaryota</taxon>
        <taxon>Metazoa</taxon>
        <taxon>Spiralia</taxon>
        <taxon>Lophotrochozoa</taxon>
        <taxon>Mollusca</taxon>
        <taxon>Gastropoda</taxon>
        <taxon>Heterobranchia</taxon>
        <taxon>Euthyneura</taxon>
        <taxon>Panpulmonata</taxon>
        <taxon>Sacoglossa</taxon>
        <taxon>Placobranchoidea</taxon>
        <taxon>Plakobranchidae</taxon>
        <taxon>Plakobranchus</taxon>
    </lineage>
</organism>
<gene>
    <name evidence="1" type="ORF">PoB_001479700</name>
</gene>
<comment type="caution">
    <text evidence="1">The sequence shown here is derived from an EMBL/GenBank/DDBJ whole genome shotgun (WGS) entry which is preliminary data.</text>
</comment>
<accession>A0AAV3YZ92</accession>
<dbReference type="AlphaFoldDB" id="A0AAV3YZ92"/>
<sequence>MATSYWHNSQCSVSKSCYTRQIENSNEKKATRTLAIYSHLPSRKHASATARMVIELVDEYEWSVLEDPRHSPDFAPHHIWLFPKIKEHLRGYRFDSEEDTFFRDKGSHLAAGQRLLRYRLLQLVTEDAK</sequence>
<reference evidence="1 2" key="1">
    <citation type="journal article" date="2021" name="Elife">
        <title>Chloroplast acquisition without the gene transfer in kleptoplastic sea slugs, Plakobranchus ocellatus.</title>
        <authorList>
            <person name="Maeda T."/>
            <person name="Takahashi S."/>
            <person name="Yoshida T."/>
            <person name="Shimamura S."/>
            <person name="Takaki Y."/>
            <person name="Nagai Y."/>
            <person name="Toyoda A."/>
            <person name="Suzuki Y."/>
            <person name="Arimoto A."/>
            <person name="Ishii H."/>
            <person name="Satoh N."/>
            <person name="Nishiyama T."/>
            <person name="Hasebe M."/>
            <person name="Maruyama T."/>
            <person name="Minagawa J."/>
            <person name="Obokata J."/>
            <person name="Shigenobu S."/>
        </authorList>
    </citation>
    <scope>NUCLEOTIDE SEQUENCE [LARGE SCALE GENOMIC DNA]</scope>
</reference>
<dbReference type="InterPro" id="IPR036397">
    <property type="entry name" value="RNaseH_sf"/>
</dbReference>